<feature type="region of interest" description="Disordered" evidence="1">
    <location>
        <begin position="1"/>
        <end position="40"/>
    </location>
</feature>
<evidence type="ECO:0000259" key="2">
    <source>
        <dbReference type="Pfam" id="PF16976"/>
    </source>
</evidence>
<evidence type="ECO:0000313" key="4">
    <source>
        <dbReference type="Proteomes" id="UP001180754"/>
    </source>
</evidence>
<dbReference type="EMBL" id="JAVRFD010000012">
    <property type="protein sequence ID" value="MDT0545962.1"/>
    <property type="molecule type" value="Genomic_DNA"/>
</dbReference>
<feature type="compositionally biased region" description="Low complexity" evidence="1">
    <location>
        <begin position="1"/>
        <end position="31"/>
    </location>
</feature>
<evidence type="ECO:0000256" key="1">
    <source>
        <dbReference type="SAM" id="MobiDB-lite"/>
    </source>
</evidence>
<feature type="region of interest" description="Disordered" evidence="1">
    <location>
        <begin position="92"/>
        <end position="112"/>
    </location>
</feature>
<dbReference type="Pfam" id="PF16976">
    <property type="entry name" value="RcpC"/>
    <property type="match status" value="1"/>
</dbReference>
<protein>
    <submittedName>
        <fullName evidence="3">RcpC/CpaB family pilus assembly protein</fullName>
    </submittedName>
</protein>
<gene>
    <name evidence="3" type="ORF">RND15_25080</name>
</gene>
<comment type="caution">
    <text evidence="3">The sequence shown here is derived from an EMBL/GenBank/DDBJ whole genome shotgun (WGS) entry which is preliminary data.</text>
</comment>
<dbReference type="InterPro" id="IPR031571">
    <property type="entry name" value="RcpC_dom"/>
</dbReference>
<keyword evidence="4" id="KW-1185">Reference proteome</keyword>
<organism evidence="3 4">
    <name type="scientific">Streptomyces lonegramiae</name>
    <dbReference type="NCBI Taxonomy" id="3075524"/>
    <lineage>
        <taxon>Bacteria</taxon>
        <taxon>Bacillati</taxon>
        <taxon>Actinomycetota</taxon>
        <taxon>Actinomycetes</taxon>
        <taxon>Kitasatosporales</taxon>
        <taxon>Streptomycetaceae</taxon>
        <taxon>Streptomyces</taxon>
    </lineage>
</organism>
<proteinExistence type="predicted"/>
<dbReference type="Proteomes" id="UP001180754">
    <property type="component" value="Unassembled WGS sequence"/>
</dbReference>
<name>A0ABU2XJ53_9ACTN</name>
<reference evidence="3" key="1">
    <citation type="submission" date="2024-05" db="EMBL/GenBank/DDBJ databases">
        <title>30 novel species of actinomycetes from the DSMZ collection.</title>
        <authorList>
            <person name="Nouioui I."/>
        </authorList>
    </citation>
    <scope>NUCLEOTIDE SEQUENCE</scope>
    <source>
        <strain evidence="3">DSM 41529</strain>
    </source>
</reference>
<accession>A0ABU2XJ53</accession>
<feature type="domain" description="Flp pilus assembly protein RcpC/CpaB" evidence="2">
    <location>
        <begin position="51"/>
        <end position="154"/>
    </location>
</feature>
<sequence>MAAGLAMTAAALAAAAPSGGGDPRPAASSPPENVRREPRPAVVSAPVRIADAAAVRLLRPGDRVDVLAAPGAGQTRGPATARVIARGAEVTDVPRPRPVRAAAGTGAGDLDPGDFDTGDSQAAGGGALVVLAVPRTTAAALAGAATTSRLAVALCRS</sequence>
<dbReference type="RefSeq" id="WP_311726443.1">
    <property type="nucleotide sequence ID" value="NZ_JAVRFD010000012.1"/>
</dbReference>
<evidence type="ECO:0000313" key="3">
    <source>
        <dbReference type="EMBL" id="MDT0545962.1"/>
    </source>
</evidence>